<evidence type="ECO:0000313" key="2">
    <source>
        <dbReference type="EMBL" id="MCD0267290.1"/>
    </source>
</evidence>
<evidence type="ECO:0000256" key="1">
    <source>
        <dbReference type="SAM" id="Phobius"/>
    </source>
</evidence>
<sequence>MASKAIKYALWGFNAGFWLILSLNFAGGILYRCGTPGCKLIGNLIAYLILPFIFLSLSLVVDFIFCAARGFRPGKAEVTLLLITAFASGYSFSQLSSS</sequence>
<proteinExistence type="predicted"/>
<dbReference type="RefSeq" id="WP_230435270.1">
    <property type="nucleotide sequence ID" value="NZ_JAFFQI010000194.1"/>
</dbReference>
<reference evidence="2" key="1">
    <citation type="submission" date="2021-02" db="EMBL/GenBank/DDBJ databases">
        <title>Copper resistance gene diversity in local Xanthomonas species at agrochemical polluted sites in Trinidad, Trinidad and Tobago.</title>
        <authorList>
            <person name="Ramnarine S.D.B.J."/>
            <person name="Ramsubhag A."/>
            <person name="Jayaraman J."/>
        </authorList>
    </citation>
    <scope>NUCLEOTIDE SEQUENCE</scope>
    <source>
        <strain evidence="2">CaNP6A</strain>
    </source>
</reference>
<keyword evidence="1" id="KW-0812">Transmembrane</keyword>
<evidence type="ECO:0000313" key="3">
    <source>
        <dbReference type="Proteomes" id="UP001430396"/>
    </source>
</evidence>
<dbReference type="Proteomes" id="UP001430396">
    <property type="component" value="Unassembled WGS sequence"/>
</dbReference>
<gene>
    <name evidence="2" type="ORF">JWH11_12755</name>
</gene>
<name>A0ABS8NW35_9XANT</name>
<feature type="transmembrane region" description="Helical" evidence="1">
    <location>
        <begin position="12"/>
        <end position="32"/>
    </location>
</feature>
<feature type="transmembrane region" description="Helical" evidence="1">
    <location>
        <begin position="44"/>
        <end position="66"/>
    </location>
</feature>
<dbReference type="EMBL" id="JAFFQI010000194">
    <property type="protein sequence ID" value="MCD0267290.1"/>
    <property type="molecule type" value="Genomic_DNA"/>
</dbReference>
<keyword evidence="1" id="KW-1133">Transmembrane helix</keyword>
<organism evidence="2 3">
    <name type="scientific">Xanthomonas melonis</name>
    <dbReference type="NCBI Taxonomy" id="56456"/>
    <lineage>
        <taxon>Bacteria</taxon>
        <taxon>Pseudomonadati</taxon>
        <taxon>Pseudomonadota</taxon>
        <taxon>Gammaproteobacteria</taxon>
        <taxon>Lysobacterales</taxon>
        <taxon>Lysobacteraceae</taxon>
        <taxon>Xanthomonas</taxon>
    </lineage>
</organism>
<keyword evidence="3" id="KW-1185">Reference proteome</keyword>
<protein>
    <submittedName>
        <fullName evidence="2">Uncharacterized protein</fullName>
    </submittedName>
</protein>
<comment type="caution">
    <text evidence="2">The sequence shown here is derived from an EMBL/GenBank/DDBJ whole genome shotgun (WGS) entry which is preliminary data.</text>
</comment>
<keyword evidence="1" id="KW-0472">Membrane</keyword>
<accession>A0ABS8NW35</accession>